<dbReference type="GO" id="GO:0015031">
    <property type="term" value="P:protein transport"/>
    <property type="evidence" value="ECO:0007669"/>
    <property type="project" value="UniProtKB-KW"/>
</dbReference>
<comment type="caution">
    <text evidence="14">The sequence shown here is derived from an EMBL/GenBank/DDBJ whole genome shotgun (WGS) entry which is preliminary data.</text>
</comment>
<keyword evidence="9" id="KW-0564">Palmitate</keyword>
<sequence length="206" mass="21856">MSRRLACVAALCWLLAGCAALIPPAEQPVSAVRPAPRAYLDTIELAGRLSVQYRRGGADEALHGSFSWSQTPQRTLLTLFSPLGQTLAVIEVQAGGASLTQAGQAPKVAADADALAQTALGWPLPVAGLRDWLQGFARDARSQPWVAPAEPGSAVSTPDGWRIVYTSWQQAGAADAVRPRRIDLARQTAEAGPVSLRIVIDNWQAN</sequence>
<dbReference type="InterPro" id="IPR029046">
    <property type="entry name" value="LolA/LolB/LppX"/>
</dbReference>
<keyword evidence="7" id="KW-0653">Protein transport</keyword>
<keyword evidence="10" id="KW-0143">Chaperone</keyword>
<keyword evidence="5" id="KW-0813">Transport</keyword>
<evidence type="ECO:0000256" key="11">
    <source>
        <dbReference type="ARBA" id="ARBA00023237"/>
    </source>
</evidence>
<dbReference type="InterPro" id="IPR004565">
    <property type="entry name" value="OM_lipoprot_LolB"/>
</dbReference>
<evidence type="ECO:0000256" key="9">
    <source>
        <dbReference type="ARBA" id="ARBA00023139"/>
    </source>
</evidence>
<evidence type="ECO:0000256" key="8">
    <source>
        <dbReference type="ARBA" id="ARBA00023136"/>
    </source>
</evidence>
<reference evidence="15" key="1">
    <citation type="submission" date="2018-09" db="EMBL/GenBank/DDBJ databases">
        <authorList>
            <person name="Zhu H."/>
        </authorList>
    </citation>
    <scope>NUCLEOTIDE SEQUENCE [LARGE SCALE GENOMIC DNA]</scope>
    <source>
        <strain evidence="15">K1S02-23</strain>
    </source>
</reference>
<dbReference type="OrthoDB" id="9797618at2"/>
<dbReference type="GO" id="GO:0009279">
    <property type="term" value="C:cell outer membrane"/>
    <property type="evidence" value="ECO:0007669"/>
    <property type="project" value="UniProtKB-SubCell"/>
</dbReference>
<organism evidence="14 15">
    <name type="scientific">Noviherbaspirillum sedimenti</name>
    <dbReference type="NCBI Taxonomy" id="2320865"/>
    <lineage>
        <taxon>Bacteria</taxon>
        <taxon>Pseudomonadati</taxon>
        <taxon>Pseudomonadota</taxon>
        <taxon>Betaproteobacteria</taxon>
        <taxon>Burkholderiales</taxon>
        <taxon>Oxalobacteraceae</taxon>
        <taxon>Noviherbaspirillum</taxon>
    </lineage>
</organism>
<evidence type="ECO:0000256" key="2">
    <source>
        <dbReference type="ARBA" id="ARBA00009696"/>
    </source>
</evidence>
<dbReference type="CDD" id="cd16326">
    <property type="entry name" value="LolB"/>
    <property type="match status" value="1"/>
</dbReference>
<evidence type="ECO:0000256" key="1">
    <source>
        <dbReference type="ARBA" id="ARBA00004459"/>
    </source>
</evidence>
<name>A0A3A3GAF7_9BURK</name>
<dbReference type="EMBL" id="QYUQ01000002">
    <property type="protein sequence ID" value="RJG03592.1"/>
    <property type="molecule type" value="Genomic_DNA"/>
</dbReference>
<accession>A0A3A3GAF7</accession>
<dbReference type="SUPFAM" id="SSF89392">
    <property type="entry name" value="Prokaryotic lipoproteins and lipoprotein localization factors"/>
    <property type="match status" value="1"/>
</dbReference>
<evidence type="ECO:0000256" key="10">
    <source>
        <dbReference type="ARBA" id="ARBA00023186"/>
    </source>
</evidence>
<dbReference type="Gene3D" id="2.50.20.10">
    <property type="entry name" value="Lipoprotein localisation LolA/LolB/LppX"/>
    <property type="match status" value="1"/>
</dbReference>
<comment type="subunit">
    <text evidence="3">Monomer.</text>
</comment>
<feature type="chain" id="PRO_5017326118" description="Outer-membrane lipoprotein LolB" evidence="13">
    <location>
        <begin position="20"/>
        <end position="206"/>
    </location>
</feature>
<evidence type="ECO:0000256" key="6">
    <source>
        <dbReference type="ARBA" id="ARBA00022729"/>
    </source>
</evidence>
<keyword evidence="6 13" id="KW-0732">Signal</keyword>
<keyword evidence="8" id="KW-0472">Membrane</keyword>
<protein>
    <recommendedName>
        <fullName evidence="4">Outer-membrane lipoprotein LolB</fullName>
    </recommendedName>
</protein>
<evidence type="ECO:0000256" key="4">
    <source>
        <dbReference type="ARBA" id="ARBA00016202"/>
    </source>
</evidence>
<evidence type="ECO:0000256" key="12">
    <source>
        <dbReference type="ARBA" id="ARBA00023288"/>
    </source>
</evidence>
<dbReference type="AlphaFoldDB" id="A0A3A3GAF7"/>
<evidence type="ECO:0000313" key="14">
    <source>
        <dbReference type="EMBL" id="RJG03592.1"/>
    </source>
</evidence>
<keyword evidence="11" id="KW-0998">Cell outer membrane</keyword>
<evidence type="ECO:0000256" key="7">
    <source>
        <dbReference type="ARBA" id="ARBA00022927"/>
    </source>
</evidence>
<comment type="similarity">
    <text evidence="2">Belongs to the LolB family.</text>
</comment>
<dbReference type="Proteomes" id="UP000266327">
    <property type="component" value="Unassembled WGS sequence"/>
</dbReference>
<comment type="subcellular location">
    <subcellularLocation>
        <location evidence="1">Cell outer membrane</location>
        <topology evidence="1">Lipid-anchor</topology>
    </subcellularLocation>
</comment>
<feature type="signal peptide" evidence="13">
    <location>
        <begin position="1"/>
        <end position="19"/>
    </location>
</feature>
<dbReference type="PROSITE" id="PS51257">
    <property type="entry name" value="PROKAR_LIPOPROTEIN"/>
    <property type="match status" value="1"/>
</dbReference>
<evidence type="ECO:0000256" key="3">
    <source>
        <dbReference type="ARBA" id="ARBA00011245"/>
    </source>
</evidence>
<keyword evidence="15" id="KW-1185">Reference proteome</keyword>
<dbReference type="RefSeq" id="WP_119787083.1">
    <property type="nucleotide sequence ID" value="NZ_QYUQ01000002.1"/>
</dbReference>
<evidence type="ECO:0000256" key="5">
    <source>
        <dbReference type="ARBA" id="ARBA00022448"/>
    </source>
</evidence>
<evidence type="ECO:0000256" key="13">
    <source>
        <dbReference type="SAM" id="SignalP"/>
    </source>
</evidence>
<gene>
    <name evidence="14" type="primary">lolB</name>
    <name evidence="14" type="ORF">D3878_19985</name>
</gene>
<dbReference type="NCBIfam" id="TIGR00548">
    <property type="entry name" value="lolB"/>
    <property type="match status" value="1"/>
</dbReference>
<evidence type="ECO:0000313" key="15">
    <source>
        <dbReference type="Proteomes" id="UP000266327"/>
    </source>
</evidence>
<proteinExistence type="inferred from homology"/>
<keyword evidence="12 14" id="KW-0449">Lipoprotein</keyword>
<dbReference type="Pfam" id="PF03550">
    <property type="entry name" value="LolB"/>
    <property type="match status" value="1"/>
</dbReference>